<dbReference type="EMBL" id="UINC01105563">
    <property type="protein sequence ID" value="SVC69592.1"/>
    <property type="molecule type" value="Genomic_DNA"/>
</dbReference>
<dbReference type="PANTHER" id="PTHR30055:SF235">
    <property type="entry name" value="TRANSCRIPTIONAL REGULATORY PROTEIN"/>
    <property type="match status" value="1"/>
</dbReference>
<dbReference type="SUPFAM" id="SSF48498">
    <property type="entry name" value="Tetracyclin repressor-like, C-terminal domain"/>
    <property type="match status" value="1"/>
</dbReference>
<dbReference type="InterPro" id="IPR001647">
    <property type="entry name" value="HTH_TetR"/>
</dbReference>
<dbReference type="SUPFAM" id="SSF46689">
    <property type="entry name" value="Homeodomain-like"/>
    <property type="match status" value="1"/>
</dbReference>
<dbReference type="InterPro" id="IPR036271">
    <property type="entry name" value="Tet_transcr_reg_TetR-rel_C_sf"/>
</dbReference>
<dbReference type="PROSITE" id="PS50977">
    <property type="entry name" value="HTH_TETR_2"/>
    <property type="match status" value="1"/>
</dbReference>
<dbReference type="Gene3D" id="1.10.357.10">
    <property type="entry name" value="Tetracycline Repressor, domain 2"/>
    <property type="match status" value="1"/>
</dbReference>
<protein>
    <recommendedName>
        <fullName evidence="2">HTH tetR-type domain-containing protein</fullName>
    </recommendedName>
</protein>
<dbReference type="AlphaFoldDB" id="A0A382PCE3"/>
<dbReference type="PANTHER" id="PTHR30055">
    <property type="entry name" value="HTH-TYPE TRANSCRIPTIONAL REGULATOR RUTR"/>
    <property type="match status" value="1"/>
</dbReference>
<name>A0A382PCE3_9ZZZZ</name>
<dbReference type="GO" id="GO:0003700">
    <property type="term" value="F:DNA-binding transcription factor activity"/>
    <property type="evidence" value="ECO:0007669"/>
    <property type="project" value="TreeGrafter"/>
</dbReference>
<dbReference type="Pfam" id="PF00440">
    <property type="entry name" value="TetR_N"/>
    <property type="match status" value="1"/>
</dbReference>
<gene>
    <name evidence="3" type="ORF">METZ01_LOCUS322446</name>
</gene>
<evidence type="ECO:0000256" key="1">
    <source>
        <dbReference type="ARBA" id="ARBA00023125"/>
    </source>
</evidence>
<organism evidence="3">
    <name type="scientific">marine metagenome</name>
    <dbReference type="NCBI Taxonomy" id="408172"/>
    <lineage>
        <taxon>unclassified sequences</taxon>
        <taxon>metagenomes</taxon>
        <taxon>ecological metagenomes</taxon>
    </lineage>
</organism>
<dbReference type="Pfam" id="PF17939">
    <property type="entry name" value="TetR_C_30"/>
    <property type="match status" value="1"/>
</dbReference>
<dbReference type="InterPro" id="IPR041586">
    <property type="entry name" value="PsrA_TetR_C"/>
</dbReference>
<dbReference type="GO" id="GO:0000976">
    <property type="term" value="F:transcription cis-regulatory region binding"/>
    <property type="evidence" value="ECO:0007669"/>
    <property type="project" value="TreeGrafter"/>
</dbReference>
<feature type="domain" description="HTH tetR-type" evidence="2">
    <location>
        <begin position="4"/>
        <end position="64"/>
    </location>
</feature>
<dbReference type="PRINTS" id="PR00455">
    <property type="entry name" value="HTHTETR"/>
</dbReference>
<sequence length="217" mass="24061">MAKTDTKTRILDTAERLFAQKGFDAVSLRNIIASAKVNLAAVHYHYGSKQALIYAVIARRLRPINEERLAKLAEARANAGRRPVKLENVLECLFRPLFRVQADPKAGPTFARLVGRVMGERNEGLQKFMMGQLAEVIIQFSAAFETALPGLAKEETDWRSHFMAGAMAHTLCNADLLVRFTGTDAGVSDYETTVRRLIDFTAAGFRAKVSPPPKKAR</sequence>
<accession>A0A382PCE3</accession>
<evidence type="ECO:0000259" key="2">
    <source>
        <dbReference type="PROSITE" id="PS50977"/>
    </source>
</evidence>
<evidence type="ECO:0000313" key="3">
    <source>
        <dbReference type="EMBL" id="SVC69592.1"/>
    </source>
</evidence>
<dbReference type="InterPro" id="IPR009057">
    <property type="entry name" value="Homeodomain-like_sf"/>
</dbReference>
<feature type="non-terminal residue" evidence="3">
    <location>
        <position position="217"/>
    </location>
</feature>
<keyword evidence="1" id="KW-0238">DNA-binding</keyword>
<reference evidence="3" key="1">
    <citation type="submission" date="2018-05" db="EMBL/GenBank/DDBJ databases">
        <authorList>
            <person name="Lanie J.A."/>
            <person name="Ng W.-L."/>
            <person name="Kazmierczak K.M."/>
            <person name="Andrzejewski T.M."/>
            <person name="Davidsen T.M."/>
            <person name="Wayne K.J."/>
            <person name="Tettelin H."/>
            <person name="Glass J.I."/>
            <person name="Rusch D."/>
            <person name="Podicherti R."/>
            <person name="Tsui H.-C.T."/>
            <person name="Winkler M.E."/>
        </authorList>
    </citation>
    <scope>NUCLEOTIDE SEQUENCE</scope>
</reference>
<dbReference type="InterPro" id="IPR050109">
    <property type="entry name" value="HTH-type_TetR-like_transc_reg"/>
</dbReference>
<proteinExistence type="predicted"/>